<dbReference type="KEGG" id="vfa:MM35RIKEN_17170"/>
<geneLocation type="plasmid" evidence="2 3">
    <name>pMM35_01</name>
</geneLocation>
<evidence type="ECO:0000313" key="2">
    <source>
        <dbReference type="EMBL" id="BCK79525.1"/>
    </source>
</evidence>
<proteinExistence type="predicted"/>
<keyword evidence="3" id="KW-1185">Reference proteome</keyword>
<dbReference type="AlphaFoldDB" id="A0A810PZA6"/>
<feature type="transmembrane region" description="Helical" evidence="1">
    <location>
        <begin position="6"/>
        <end position="24"/>
    </location>
</feature>
<keyword evidence="2" id="KW-0614">Plasmid</keyword>
<organism evidence="2 3">
    <name type="scientific">Vescimonas fastidiosa</name>
    <dbReference type="NCBI Taxonomy" id="2714353"/>
    <lineage>
        <taxon>Bacteria</taxon>
        <taxon>Bacillati</taxon>
        <taxon>Bacillota</taxon>
        <taxon>Clostridia</taxon>
        <taxon>Eubacteriales</taxon>
        <taxon>Oscillospiraceae</taxon>
        <taxon>Vescimonas</taxon>
    </lineage>
</organism>
<dbReference type="EMBL" id="AP023416">
    <property type="protein sequence ID" value="BCK79525.1"/>
    <property type="molecule type" value="Genomic_DNA"/>
</dbReference>
<accession>A0A810PZA6</accession>
<keyword evidence="1" id="KW-0472">Membrane</keyword>
<keyword evidence="1" id="KW-1133">Transmembrane helix</keyword>
<gene>
    <name evidence="2" type="ORF">MM35RIKEN_17170</name>
</gene>
<sequence>MSDFMLALPGILFWVVLFVVIKSSRTKREEESKHPQNTAQRELADDVIATIERVAPDLEIARVSYDSYYGKAGGIYFRSWSGYSYNYAYASHGYKNVSRDAAKFVADEIAKRFGKGGGKVGGWSEYDYFEVWIPRK</sequence>
<dbReference type="RefSeq" id="WP_212821169.1">
    <property type="nucleotide sequence ID" value="NZ_AP023416.1"/>
</dbReference>
<protein>
    <submittedName>
        <fullName evidence="2">Uncharacterized protein</fullName>
    </submittedName>
</protein>
<dbReference type="Proteomes" id="UP000681343">
    <property type="component" value="Plasmid pMM35_01"/>
</dbReference>
<name>A0A810PZA6_9FIRM</name>
<evidence type="ECO:0000313" key="3">
    <source>
        <dbReference type="Proteomes" id="UP000681343"/>
    </source>
</evidence>
<reference evidence="2" key="1">
    <citation type="submission" date="2020-09" db="EMBL/GenBank/DDBJ databases">
        <title>New species isolated from human feces.</title>
        <authorList>
            <person name="Kitahara M."/>
            <person name="Shigeno Y."/>
            <person name="Shime M."/>
            <person name="Matsumoto Y."/>
            <person name="Nakamura S."/>
            <person name="Motooka D."/>
            <person name="Fukuoka S."/>
            <person name="Nishikawa H."/>
            <person name="Benno Y."/>
        </authorList>
    </citation>
    <scope>NUCLEOTIDE SEQUENCE</scope>
    <source>
        <strain evidence="2">MM35</strain>
        <plasmid evidence="2">pMM35_01</plasmid>
    </source>
</reference>
<evidence type="ECO:0000256" key="1">
    <source>
        <dbReference type="SAM" id="Phobius"/>
    </source>
</evidence>
<keyword evidence="1" id="KW-0812">Transmembrane</keyword>